<dbReference type="AlphaFoldDB" id="A0A344J5C3"/>
<organism evidence="2 3">
    <name type="scientific">Solilutibacter oculi</name>
    <dbReference type="NCBI Taxonomy" id="2698682"/>
    <lineage>
        <taxon>Bacteria</taxon>
        <taxon>Pseudomonadati</taxon>
        <taxon>Pseudomonadota</taxon>
        <taxon>Gammaproteobacteria</taxon>
        <taxon>Lysobacterales</taxon>
        <taxon>Lysobacteraceae</taxon>
        <taxon>Solilutibacter</taxon>
    </lineage>
</organism>
<proteinExistence type="predicted"/>
<feature type="chain" id="PRO_5017054451" evidence="1">
    <location>
        <begin position="25"/>
        <end position="143"/>
    </location>
</feature>
<keyword evidence="3" id="KW-1185">Reference proteome</keyword>
<protein>
    <submittedName>
        <fullName evidence="2">Uncharacterized protein</fullName>
    </submittedName>
</protein>
<evidence type="ECO:0000256" key="1">
    <source>
        <dbReference type="SAM" id="SignalP"/>
    </source>
</evidence>
<reference evidence="3" key="1">
    <citation type="submission" date="2018-05" db="EMBL/GenBank/DDBJ databases">
        <title>Luteimonas pekinense sp. nov., isolated from human Meibomian gland secretions, Beijing, China.</title>
        <authorList>
            <person name="Wen T."/>
            <person name="Bai H."/>
            <person name="Lv H."/>
        </authorList>
    </citation>
    <scope>NUCLEOTIDE SEQUENCE [LARGE SCALE GENOMIC DNA]</scope>
    <source>
        <strain evidence="3">83-4</strain>
    </source>
</reference>
<feature type="signal peptide" evidence="1">
    <location>
        <begin position="1"/>
        <end position="24"/>
    </location>
</feature>
<dbReference type="RefSeq" id="WP_112926446.1">
    <property type="nucleotide sequence ID" value="NZ_CP029556.1"/>
</dbReference>
<keyword evidence="1" id="KW-0732">Signal</keyword>
<name>A0A344J5C3_9GAMM</name>
<dbReference type="OrthoDB" id="6023584at2"/>
<evidence type="ECO:0000313" key="2">
    <source>
        <dbReference type="EMBL" id="AXA84233.1"/>
    </source>
</evidence>
<accession>A0A344J5C3</accession>
<dbReference type="KEGG" id="lue:DCD74_05565"/>
<evidence type="ECO:0000313" key="3">
    <source>
        <dbReference type="Proteomes" id="UP000251842"/>
    </source>
</evidence>
<dbReference type="Proteomes" id="UP000251842">
    <property type="component" value="Chromosome"/>
</dbReference>
<gene>
    <name evidence="2" type="ORF">DCD74_05565</name>
</gene>
<dbReference type="EMBL" id="CP029556">
    <property type="protein sequence ID" value="AXA84233.1"/>
    <property type="molecule type" value="Genomic_DNA"/>
</dbReference>
<sequence length="143" mass="15607">MKATVTASLVFALAALSGLSPARAQQAAQCPRLPANAALHWEEVNNPDLLFCKATDEAGGQPFTIMVSNESPFEPIRRLRAESTMVNGSNTWWYRTEIAARPEIVARETSVTLPNGRVAYINIQVIDDAGLQRTYTQISALGF</sequence>